<dbReference type="Proteomes" id="UP000185469">
    <property type="component" value="Chromosome"/>
</dbReference>
<dbReference type="KEGG" id="csph:CSPHI_09965"/>
<evidence type="ECO:0000313" key="3">
    <source>
        <dbReference type="Proteomes" id="UP000185469"/>
    </source>
</evidence>
<proteinExistence type="predicted"/>
<feature type="compositionally biased region" description="Basic and acidic residues" evidence="1">
    <location>
        <begin position="139"/>
        <end position="156"/>
    </location>
</feature>
<dbReference type="EMBL" id="CP009248">
    <property type="protein sequence ID" value="APT91276.1"/>
    <property type="molecule type" value="Genomic_DNA"/>
</dbReference>
<evidence type="ECO:0000256" key="1">
    <source>
        <dbReference type="SAM" id="MobiDB-lite"/>
    </source>
</evidence>
<evidence type="ECO:0000313" key="2">
    <source>
        <dbReference type="EMBL" id="APT91276.1"/>
    </source>
</evidence>
<accession>A0A1L7CZF6</accession>
<dbReference type="RefSeq" id="WP_075692870.1">
    <property type="nucleotide sequence ID" value="NZ_CP009248.1"/>
</dbReference>
<keyword evidence="3" id="KW-1185">Reference proteome</keyword>
<protein>
    <submittedName>
        <fullName evidence="2">Uncharacterized protein</fullName>
    </submittedName>
</protein>
<dbReference type="AlphaFoldDB" id="A0A1L7CZF6"/>
<dbReference type="OrthoDB" id="4406052at2"/>
<sequence>MTVEFASPGTLSDDATLPSVVRIFIYADAAQRAAAAERVRAVLGELLPDSGAEVHEDVMPPSPTLEALAESWARANPGADPGPRRHQRITVVVPGLGHAELADLSVPLADAVSPGWRTGRAAERAVAEGHLPCRVAVGRADEHPGEPPIRYREEQS</sequence>
<feature type="region of interest" description="Disordered" evidence="1">
    <location>
        <begin position="137"/>
        <end position="156"/>
    </location>
</feature>
<gene>
    <name evidence="2" type="ORF">CSPHI_09965</name>
</gene>
<name>A0A1L7CZF6_9CORY</name>
<reference evidence="2 3" key="1">
    <citation type="submission" date="2014-08" db="EMBL/GenBank/DDBJ databases">
        <title>Complete genome sequence of Corynebacterium sphenisci CECT 5990(T) (=DSM 44792(T)), isolated from healthy wild penguins.</title>
        <authorList>
            <person name="Ruckert C."/>
            <person name="Albersmeier A."/>
            <person name="Winkler A."/>
            <person name="Kalinowski J."/>
        </authorList>
    </citation>
    <scope>NUCLEOTIDE SEQUENCE [LARGE SCALE GENOMIC DNA]</scope>
    <source>
        <strain evidence="2 3">DSM 44792</strain>
    </source>
</reference>
<organism evidence="2 3">
    <name type="scientific">Corynebacterium sphenisci DSM 44792</name>
    <dbReference type="NCBI Taxonomy" id="1437874"/>
    <lineage>
        <taxon>Bacteria</taxon>
        <taxon>Bacillati</taxon>
        <taxon>Actinomycetota</taxon>
        <taxon>Actinomycetes</taxon>
        <taxon>Mycobacteriales</taxon>
        <taxon>Corynebacteriaceae</taxon>
        <taxon>Corynebacterium</taxon>
    </lineage>
</organism>